<dbReference type="RefSeq" id="WP_188666821.1">
    <property type="nucleotide sequence ID" value="NZ_BMJI01000003.1"/>
</dbReference>
<evidence type="ECO:0000313" key="1">
    <source>
        <dbReference type="EMBL" id="GGC84471.1"/>
    </source>
</evidence>
<name>A0ABQ1NUR8_9MICC</name>
<organism evidence="1 2">
    <name type="scientific">Tersicoccus solisilvae</name>
    <dbReference type="NCBI Taxonomy" id="1882339"/>
    <lineage>
        <taxon>Bacteria</taxon>
        <taxon>Bacillati</taxon>
        <taxon>Actinomycetota</taxon>
        <taxon>Actinomycetes</taxon>
        <taxon>Micrococcales</taxon>
        <taxon>Micrococcaceae</taxon>
        <taxon>Tersicoccus</taxon>
    </lineage>
</organism>
<keyword evidence="2" id="KW-1185">Reference proteome</keyword>
<dbReference type="EMBL" id="BMJI01000003">
    <property type="protein sequence ID" value="GGC84471.1"/>
    <property type="molecule type" value="Genomic_DNA"/>
</dbReference>
<reference evidence="2" key="1">
    <citation type="journal article" date="2019" name="Int. J. Syst. Evol. Microbiol.">
        <title>The Global Catalogue of Microorganisms (GCM) 10K type strain sequencing project: providing services to taxonomists for standard genome sequencing and annotation.</title>
        <authorList>
            <consortium name="The Broad Institute Genomics Platform"/>
            <consortium name="The Broad Institute Genome Sequencing Center for Infectious Disease"/>
            <person name="Wu L."/>
            <person name="Ma J."/>
        </authorList>
    </citation>
    <scope>NUCLEOTIDE SEQUENCE [LARGE SCALE GENOMIC DNA]</scope>
    <source>
        <strain evidence="2">CGMCC 1.15480</strain>
    </source>
</reference>
<accession>A0ABQ1NUR8</accession>
<dbReference type="Proteomes" id="UP000597761">
    <property type="component" value="Unassembled WGS sequence"/>
</dbReference>
<protein>
    <submittedName>
        <fullName evidence="1">Uncharacterized protein</fullName>
    </submittedName>
</protein>
<sequence>MADWRFEFDDQSQQVIAGSEDDAERLAAMTDELREAMTSVNRCADRLGSLVREVVARGDGSRGWVASVTGLTVSQVQAALDDRPMFGN</sequence>
<evidence type="ECO:0000313" key="2">
    <source>
        <dbReference type="Proteomes" id="UP000597761"/>
    </source>
</evidence>
<gene>
    <name evidence="1" type="ORF">GCM10011512_09130</name>
</gene>
<proteinExistence type="predicted"/>
<comment type="caution">
    <text evidence="1">The sequence shown here is derived from an EMBL/GenBank/DDBJ whole genome shotgun (WGS) entry which is preliminary data.</text>
</comment>